<dbReference type="EMBL" id="SZQL01000001">
    <property type="protein sequence ID" value="TKK71818.1"/>
    <property type="molecule type" value="Genomic_DNA"/>
</dbReference>
<evidence type="ECO:0000256" key="1">
    <source>
        <dbReference type="ARBA" id="ARBA00007637"/>
    </source>
</evidence>
<evidence type="ECO:0000259" key="2">
    <source>
        <dbReference type="Pfam" id="PF01370"/>
    </source>
</evidence>
<proteinExistence type="inferred from homology"/>
<keyword evidence="4" id="KW-1185">Reference proteome</keyword>
<dbReference type="InterPro" id="IPR036291">
    <property type="entry name" value="NAD(P)-bd_dom_sf"/>
</dbReference>
<protein>
    <submittedName>
        <fullName evidence="3">SDR family NAD(P)-dependent oxidoreductase</fullName>
    </submittedName>
</protein>
<dbReference type="AlphaFoldDB" id="A0A4U3L954"/>
<reference evidence="3 4" key="1">
    <citation type="submission" date="2019-05" db="EMBL/GenBank/DDBJ databases">
        <title>Panacibacter sp. strain 17mud1-8 Genome sequencing and assembly.</title>
        <authorList>
            <person name="Chhetri G."/>
        </authorList>
    </citation>
    <scope>NUCLEOTIDE SEQUENCE [LARGE SCALE GENOMIC DNA]</scope>
    <source>
        <strain evidence="3 4">17mud1-8</strain>
    </source>
</reference>
<dbReference type="InterPro" id="IPR001509">
    <property type="entry name" value="Epimerase_deHydtase"/>
</dbReference>
<dbReference type="OrthoDB" id="9811743at2"/>
<dbReference type="Proteomes" id="UP000305848">
    <property type="component" value="Unassembled WGS sequence"/>
</dbReference>
<sequence>MNKKVLITGGAGFIGSHLADELLEKGYEVRVLDNLCEQVHGKNCNRPAFLNPEVELIVGDVRDPKKVKEALKDIDAVYHYAAMVGVGQSMYEIKEYTDVNNVGTAVLLEALSKNPVEKLVVASSMSIYGEGLYKDAEGNIKAGLERKLDQLKRGDWEIYDAKGNVLTPYPTPETKTPSLSSVYALSKYDQERMCLLIGKAYNIPTVALRFFNVFGTRQSLSNPYTGVLAIFASRLLNDNPVLIFEDGNQMRDFVHVSDIAQASRLAMETGAAGEVFNVGSGNAYTINEIAGKLSEILNKEYIVPEISGKYRVGDIRHCFADISKVKTILGYEPKVSLAGGLIELAEWLEGQTAEDKVSEASNELAVRGLTV</sequence>
<dbReference type="PRINTS" id="PR01713">
    <property type="entry name" value="NUCEPIMERASE"/>
</dbReference>
<gene>
    <name evidence="3" type="ORF">FC093_02015</name>
</gene>
<organism evidence="3 4">
    <name type="scientific">Ilyomonas limi</name>
    <dbReference type="NCBI Taxonomy" id="2575867"/>
    <lineage>
        <taxon>Bacteria</taxon>
        <taxon>Pseudomonadati</taxon>
        <taxon>Bacteroidota</taxon>
        <taxon>Chitinophagia</taxon>
        <taxon>Chitinophagales</taxon>
        <taxon>Chitinophagaceae</taxon>
        <taxon>Ilyomonas</taxon>
    </lineage>
</organism>
<comment type="similarity">
    <text evidence="1">Belongs to the NAD(P)-dependent epimerase/dehydratase family.</text>
</comment>
<dbReference type="SUPFAM" id="SSF51735">
    <property type="entry name" value="NAD(P)-binding Rossmann-fold domains"/>
    <property type="match status" value="1"/>
</dbReference>
<feature type="domain" description="NAD-dependent epimerase/dehydratase" evidence="2">
    <location>
        <begin position="5"/>
        <end position="132"/>
    </location>
</feature>
<dbReference type="RefSeq" id="WP_137260058.1">
    <property type="nucleotide sequence ID" value="NZ_SZQL01000001.1"/>
</dbReference>
<feature type="domain" description="NAD-dependent epimerase/dehydratase" evidence="2">
    <location>
        <begin position="174"/>
        <end position="279"/>
    </location>
</feature>
<dbReference type="Gene3D" id="3.40.50.720">
    <property type="entry name" value="NAD(P)-binding Rossmann-like Domain"/>
    <property type="match status" value="1"/>
</dbReference>
<name>A0A4U3L954_9BACT</name>
<evidence type="ECO:0000313" key="3">
    <source>
        <dbReference type="EMBL" id="TKK71818.1"/>
    </source>
</evidence>
<comment type="caution">
    <text evidence="3">The sequence shown here is derived from an EMBL/GenBank/DDBJ whole genome shotgun (WGS) entry which is preliminary data.</text>
</comment>
<dbReference type="PANTHER" id="PTHR43000">
    <property type="entry name" value="DTDP-D-GLUCOSE 4,6-DEHYDRATASE-RELATED"/>
    <property type="match status" value="1"/>
</dbReference>
<dbReference type="Pfam" id="PF01370">
    <property type="entry name" value="Epimerase"/>
    <property type="match status" value="2"/>
</dbReference>
<accession>A0A4U3L954</accession>
<evidence type="ECO:0000313" key="4">
    <source>
        <dbReference type="Proteomes" id="UP000305848"/>
    </source>
</evidence>